<accession>A0A9W5YBI5</accession>
<protein>
    <recommendedName>
        <fullName evidence="5">Zinc ribbon domain-containing protein</fullName>
    </recommendedName>
</protein>
<evidence type="ECO:0000256" key="2">
    <source>
        <dbReference type="SAM" id="Phobius"/>
    </source>
</evidence>
<dbReference type="Proteomes" id="UP001144256">
    <property type="component" value="Unassembled WGS sequence"/>
</dbReference>
<dbReference type="RefSeq" id="WP_281815096.1">
    <property type="nucleotide sequence ID" value="NZ_BRLB01000004.1"/>
</dbReference>
<keyword evidence="1" id="KW-0175">Coiled coil</keyword>
<comment type="caution">
    <text evidence="3">The sequence shown here is derived from an EMBL/GenBank/DDBJ whole genome shotgun (WGS) entry which is preliminary data.</text>
</comment>
<evidence type="ECO:0008006" key="5">
    <source>
        <dbReference type="Google" id="ProtNLM"/>
    </source>
</evidence>
<reference evidence="3" key="1">
    <citation type="submission" date="2022-06" db="EMBL/GenBank/DDBJ databases">
        <title>Vallitalea longa sp. nov., an anaerobic bacterium isolated from marine sediment.</title>
        <authorList>
            <person name="Hirano S."/>
            <person name="Terahara T."/>
            <person name="Mori K."/>
            <person name="Hamada M."/>
            <person name="Matsumoto R."/>
            <person name="Kobayashi T."/>
        </authorList>
    </citation>
    <scope>NUCLEOTIDE SEQUENCE</scope>
    <source>
        <strain evidence="3">SH18-1</strain>
    </source>
</reference>
<name>A0A9W5YBI5_9FIRM</name>
<feature type="transmembrane region" description="Helical" evidence="2">
    <location>
        <begin position="98"/>
        <end position="119"/>
    </location>
</feature>
<dbReference type="EMBL" id="BRLB01000004">
    <property type="protein sequence ID" value="GKX29555.1"/>
    <property type="molecule type" value="Genomic_DNA"/>
</dbReference>
<evidence type="ECO:0000313" key="4">
    <source>
        <dbReference type="Proteomes" id="UP001144256"/>
    </source>
</evidence>
<proteinExistence type="predicted"/>
<evidence type="ECO:0000256" key="1">
    <source>
        <dbReference type="SAM" id="Coils"/>
    </source>
</evidence>
<keyword evidence="2" id="KW-1133">Transmembrane helix</keyword>
<keyword evidence="4" id="KW-1185">Reference proteome</keyword>
<sequence>MKECPKCHGKCLDEAEFCGICGYEFTDSVQGIVNEENIMEKDEKGLNSTDDNITNNTSDDDLVIDEEVYEIIEEGTNEINVIQDSNNNNKQEKKNKKFFRLAIVLIVAVLILSGVLIFGNNIFGKKNSEDKIIEAYEKLISANTMDAKFTFSFNELQLGNNDAFNGQLALVANMLKDLSIDIDTKIDKDDKILEGVLNVNMRNNTLVSGDLYVNEEAIGLKVPFLYDKMFYVPWEGVFEKLKEENIKTINYKDYIELFEEINGYLLEIDNSKYKDIYKDFLKGTIKNVKKESIKIGDQKINCDRYQLEFSYIELMDFAQKFINKVFKDENNRKSVYELVDKIAEKIIENEDYTYFDMSEEEFKSKIDELKNNYEKVSDELDSRIKEFAETQIDAEIMEFNINLYIGKNNTIRKIDLTQDIIGEVENMKMSLRLEAIINSMNRKLEFSGIDESNSVNLSNLNEQDIQQLIMDIENSVQSKFPFIE</sequence>
<organism evidence="3 4">
    <name type="scientific">Vallitalea longa</name>
    <dbReference type="NCBI Taxonomy" id="2936439"/>
    <lineage>
        <taxon>Bacteria</taxon>
        <taxon>Bacillati</taxon>
        <taxon>Bacillota</taxon>
        <taxon>Clostridia</taxon>
        <taxon>Lachnospirales</taxon>
        <taxon>Vallitaleaceae</taxon>
        <taxon>Vallitalea</taxon>
    </lineage>
</organism>
<keyword evidence="2" id="KW-0812">Transmembrane</keyword>
<feature type="coiled-coil region" evidence="1">
    <location>
        <begin position="359"/>
        <end position="386"/>
    </location>
</feature>
<evidence type="ECO:0000313" key="3">
    <source>
        <dbReference type="EMBL" id="GKX29555.1"/>
    </source>
</evidence>
<dbReference type="AlphaFoldDB" id="A0A9W5YBI5"/>
<gene>
    <name evidence="3" type="ORF">SH1V18_20350</name>
</gene>
<keyword evidence="2" id="KW-0472">Membrane</keyword>